<dbReference type="Gene3D" id="3.90.1420.10">
    <property type="entry name" value="Rubisco LSMT, substrate-binding domain"/>
    <property type="match status" value="1"/>
</dbReference>
<dbReference type="SUPFAM" id="SSF81822">
    <property type="entry name" value="RuBisCo LSMT C-terminal, substrate-binding domain"/>
    <property type="match status" value="1"/>
</dbReference>
<dbReference type="Gene3D" id="3.90.1410.10">
    <property type="entry name" value="set domain protein methyltransferase, domain 1"/>
    <property type="match status" value="1"/>
</dbReference>
<dbReference type="EMBL" id="CP111022">
    <property type="protein sequence ID" value="WAR19299.1"/>
    <property type="molecule type" value="Genomic_DNA"/>
</dbReference>
<keyword evidence="2" id="KW-0963">Cytoplasm</keyword>
<reference evidence="10" key="1">
    <citation type="submission" date="2022-11" db="EMBL/GenBank/DDBJ databases">
        <title>Centuries of genome instability and evolution in soft-shell clam transmissible cancer (bioRxiv).</title>
        <authorList>
            <person name="Hart S.F.M."/>
            <person name="Yonemitsu M.A."/>
            <person name="Giersch R.M."/>
            <person name="Beal B.F."/>
            <person name="Arriagada G."/>
            <person name="Davis B.W."/>
            <person name="Ostrander E.A."/>
            <person name="Goff S.P."/>
            <person name="Metzger M.J."/>
        </authorList>
    </citation>
    <scope>NUCLEOTIDE SEQUENCE</scope>
    <source>
        <strain evidence="10">MELC-2E11</strain>
        <tissue evidence="10">Siphon/mantle</tissue>
    </source>
</reference>
<dbReference type="InterPro" id="IPR050600">
    <property type="entry name" value="SETD3_SETD6_MTase"/>
</dbReference>
<evidence type="ECO:0000256" key="5">
    <source>
        <dbReference type="ARBA" id="ARBA00022691"/>
    </source>
</evidence>
<dbReference type="SUPFAM" id="SSF82199">
    <property type="entry name" value="SET domain"/>
    <property type="match status" value="1"/>
</dbReference>
<dbReference type="PANTHER" id="PTHR13271:SF47">
    <property type="entry name" value="ACTIN-HISTIDINE N-METHYLTRANSFERASE"/>
    <property type="match status" value="1"/>
</dbReference>
<dbReference type="PROSITE" id="PS50280">
    <property type="entry name" value="SET"/>
    <property type="match status" value="1"/>
</dbReference>
<evidence type="ECO:0000256" key="2">
    <source>
        <dbReference type="ARBA" id="ARBA00022490"/>
    </source>
</evidence>
<dbReference type="InterPro" id="IPR036464">
    <property type="entry name" value="Rubisco_LSMT_subst-bd_sf"/>
</dbReference>
<comment type="similarity">
    <text evidence="7">Belongs to the class V-like SAM-binding methyltransferase superfamily. SETD3 actin-histidine methyltransferase family.</text>
</comment>
<keyword evidence="6" id="KW-0009">Actin-binding</keyword>
<feature type="region of interest" description="Disordered" evidence="8">
    <location>
        <begin position="1"/>
        <end position="36"/>
    </location>
</feature>
<dbReference type="PROSITE" id="PS51565">
    <property type="entry name" value="SAM_MT85_SETD3"/>
    <property type="match status" value="1"/>
</dbReference>
<dbReference type="InterPro" id="IPR046341">
    <property type="entry name" value="SET_dom_sf"/>
</dbReference>
<comment type="catalytic activity">
    <reaction evidence="7">
        <text>L-histidyl-[protein] + S-adenosyl-L-methionine = N(tele)-methyl-L-histidyl-[protein] + S-adenosyl-L-homocysteine + H(+)</text>
        <dbReference type="Rhea" id="RHEA:19369"/>
        <dbReference type="Rhea" id="RHEA-COMP:9745"/>
        <dbReference type="Rhea" id="RHEA-COMP:11600"/>
        <dbReference type="ChEBI" id="CHEBI:15378"/>
        <dbReference type="ChEBI" id="CHEBI:16367"/>
        <dbReference type="ChEBI" id="CHEBI:29979"/>
        <dbReference type="ChEBI" id="CHEBI:57856"/>
        <dbReference type="ChEBI" id="CHEBI:59789"/>
        <dbReference type="EC" id="2.1.1.85"/>
    </reaction>
</comment>
<gene>
    <name evidence="10" type="ORF">MAR_001137</name>
</gene>
<evidence type="ECO:0000256" key="3">
    <source>
        <dbReference type="ARBA" id="ARBA00022603"/>
    </source>
</evidence>
<evidence type="ECO:0000313" key="11">
    <source>
        <dbReference type="Proteomes" id="UP001164746"/>
    </source>
</evidence>
<keyword evidence="5 7" id="KW-0949">S-adenosyl-L-methionine</keyword>
<proteinExistence type="inferred from homology"/>
<dbReference type="InterPro" id="IPR001214">
    <property type="entry name" value="SET_dom"/>
</dbReference>
<keyword evidence="3 7" id="KW-0489">Methyltransferase</keyword>
<dbReference type="EC" id="2.1.1.85" evidence="7"/>
<dbReference type="InterPro" id="IPR015353">
    <property type="entry name" value="Rubisco_LSMT_subst-bd"/>
</dbReference>
<evidence type="ECO:0000256" key="8">
    <source>
        <dbReference type="SAM" id="MobiDB-lite"/>
    </source>
</evidence>
<evidence type="ECO:0000259" key="9">
    <source>
        <dbReference type="PROSITE" id="PS50280"/>
    </source>
</evidence>
<evidence type="ECO:0000256" key="7">
    <source>
        <dbReference type="PROSITE-ProRule" id="PRU00898"/>
    </source>
</evidence>
<keyword evidence="11" id="KW-1185">Reference proteome</keyword>
<comment type="subcellular location">
    <subcellularLocation>
        <location evidence="1">Cytoplasm</location>
    </subcellularLocation>
</comment>
<dbReference type="InterPro" id="IPR025785">
    <property type="entry name" value="SETD3"/>
</dbReference>
<organism evidence="10 11">
    <name type="scientific">Mya arenaria</name>
    <name type="common">Soft-shell clam</name>
    <dbReference type="NCBI Taxonomy" id="6604"/>
    <lineage>
        <taxon>Eukaryota</taxon>
        <taxon>Metazoa</taxon>
        <taxon>Spiralia</taxon>
        <taxon>Lophotrochozoa</taxon>
        <taxon>Mollusca</taxon>
        <taxon>Bivalvia</taxon>
        <taxon>Autobranchia</taxon>
        <taxon>Heteroconchia</taxon>
        <taxon>Euheterodonta</taxon>
        <taxon>Imparidentia</taxon>
        <taxon>Neoheterodontei</taxon>
        <taxon>Myida</taxon>
        <taxon>Myoidea</taxon>
        <taxon>Myidae</taxon>
        <taxon>Mya</taxon>
    </lineage>
</organism>
<evidence type="ECO:0000256" key="1">
    <source>
        <dbReference type="ARBA" id="ARBA00004496"/>
    </source>
</evidence>
<accession>A0ABY7FDQ5</accession>
<keyword evidence="4 7" id="KW-0808">Transferase</keyword>
<feature type="compositionally biased region" description="Polar residues" evidence="8">
    <location>
        <begin position="10"/>
        <end position="29"/>
    </location>
</feature>
<protein>
    <recommendedName>
        <fullName evidence="7">protein-histidine N-methyltransferase</fullName>
        <ecNumber evidence="7">2.1.1.85</ecNumber>
    </recommendedName>
</protein>
<sequence>MGRKNRNKKTTQGNGASGSTEEKCSQQPSAGGKEFDDYMEIRDTVEKIRAIQKDVSLKPEKKDERFTKFIEWLQSKKVDTSCVEIGKFEGLGFGLKATKDLKEGEKFLTLPRDLMMTPKSAQDSCLGPFIEEDKILQVMPSVVLALHLLCERRTDGSPWKPYLDILPDTYSTPLYFTPEEIKTLKASPAQSDCMSQYRNIARQYAYFYKLFQSESVQQSLPLKNVFTYDDYRWAVSTVMTRQNQIPTSDGSKMTFALIPLWDMCNHCNGLITTDFNLEQNCSECYSLRKYMKGDQNEHDRMAVKLGISKTDPLFEKKSELLTRCGLLASRTFYLHTGELPVDSDLLVFLRIFQMDDETLEKYAGSNAAELRDVLGDLDMVVSKETETKVWSYLETRTTLLLRGYDTSTEEDEELLKKTKLSPVERLCVQLRCCEKKILQSASEFASHRKQKLQADSTT</sequence>
<dbReference type="Pfam" id="PF09273">
    <property type="entry name" value="Rubis-subs-bind"/>
    <property type="match status" value="1"/>
</dbReference>
<evidence type="ECO:0000256" key="6">
    <source>
        <dbReference type="ARBA" id="ARBA00023203"/>
    </source>
</evidence>
<dbReference type="InterPro" id="IPR044428">
    <property type="entry name" value="SETD3_SET"/>
</dbReference>
<dbReference type="CDD" id="cd19176">
    <property type="entry name" value="SET_SETD3"/>
    <property type="match status" value="1"/>
</dbReference>
<name>A0ABY7FDQ5_MYAAR</name>
<dbReference type="Proteomes" id="UP001164746">
    <property type="component" value="Chromosome 11"/>
</dbReference>
<dbReference type="PANTHER" id="PTHR13271">
    <property type="entry name" value="UNCHARACTERIZED PUTATIVE METHYLTRANSFERASE"/>
    <property type="match status" value="1"/>
</dbReference>
<feature type="domain" description="SET" evidence="9">
    <location>
        <begin position="81"/>
        <end position="325"/>
    </location>
</feature>
<evidence type="ECO:0000313" key="10">
    <source>
        <dbReference type="EMBL" id="WAR19299.1"/>
    </source>
</evidence>
<evidence type="ECO:0000256" key="4">
    <source>
        <dbReference type="ARBA" id="ARBA00022679"/>
    </source>
</evidence>